<accession>A0AAV5LGE9</accession>
<sequence length="111" mass="13009">MMEDFPYYNDLYDPVEDDSAKPSEMSDKDWEKLNRKTVAAIRQCVDISVFHHVAEETSAHQLWKKLETLHERKKLHFTSNSAPDGKLSLQNVKECMYSEGLSRAAQKFRTW</sequence>
<name>A0AAV5LGE9_9ROSI</name>
<dbReference type="EMBL" id="BPVZ01000115">
    <property type="protein sequence ID" value="GKV36150.1"/>
    <property type="molecule type" value="Genomic_DNA"/>
</dbReference>
<gene>
    <name evidence="2" type="ORF">SLEP1_g44311</name>
</gene>
<protein>
    <submittedName>
        <fullName evidence="2">Uncharacterized protein</fullName>
    </submittedName>
</protein>
<dbReference type="Pfam" id="PF14223">
    <property type="entry name" value="Retrotran_gag_2"/>
    <property type="match status" value="1"/>
</dbReference>
<evidence type="ECO:0000313" key="3">
    <source>
        <dbReference type="Proteomes" id="UP001054252"/>
    </source>
</evidence>
<proteinExistence type="predicted"/>
<feature type="compositionally biased region" description="Basic and acidic residues" evidence="1">
    <location>
        <begin position="18"/>
        <end position="28"/>
    </location>
</feature>
<reference evidence="2 3" key="1">
    <citation type="journal article" date="2021" name="Commun. Biol.">
        <title>The genome of Shorea leprosula (Dipterocarpaceae) highlights the ecological relevance of drought in aseasonal tropical rainforests.</title>
        <authorList>
            <person name="Ng K.K.S."/>
            <person name="Kobayashi M.J."/>
            <person name="Fawcett J.A."/>
            <person name="Hatakeyama M."/>
            <person name="Paape T."/>
            <person name="Ng C.H."/>
            <person name="Ang C.C."/>
            <person name="Tnah L.H."/>
            <person name="Lee C.T."/>
            <person name="Nishiyama T."/>
            <person name="Sese J."/>
            <person name="O'Brien M.J."/>
            <person name="Copetti D."/>
            <person name="Mohd Noor M.I."/>
            <person name="Ong R.C."/>
            <person name="Putra M."/>
            <person name="Sireger I.Z."/>
            <person name="Indrioko S."/>
            <person name="Kosugi Y."/>
            <person name="Izuno A."/>
            <person name="Isagi Y."/>
            <person name="Lee S.L."/>
            <person name="Shimizu K.K."/>
        </authorList>
    </citation>
    <scope>NUCLEOTIDE SEQUENCE [LARGE SCALE GENOMIC DNA]</scope>
    <source>
        <strain evidence="2">214</strain>
    </source>
</reference>
<comment type="caution">
    <text evidence="2">The sequence shown here is derived from an EMBL/GenBank/DDBJ whole genome shotgun (WGS) entry which is preliminary data.</text>
</comment>
<keyword evidence="3" id="KW-1185">Reference proteome</keyword>
<dbReference type="Proteomes" id="UP001054252">
    <property type="component" value="Unassembled WGS sequence"/>
</dbReference>
<evidence type="ECO:0000256" key="1">
    <source>
        <dbReference type="SAM" id="MobiDB-lite"/>
    </source>
</evidence>
<organism evidence="2 3">
    <name type="scientific">Rubroshorea leprosula</name>
    <dbReference type="NCBI Taxonomy" id="152421"/>
    <lineage>
        <taxon>Eukaryota</taxon>
        <taxon>Viridiplantae</taxon>
        <taxon>Streptophyta</taxon>
        <taxon>Embryophyta</taxon>
        <taxon>Tracheophyta</taxon>
        <taxon>Spermatophyta</taxon>
        <taxon>Magnoliopsida</taxon>
        <taxon>eudicotyledons</taxon>
        <taxon>Gunneridae</taxon>
        <taxon>Pentapetalae</taxon>
        <taxon>rosids</taxon>
        <taxon>malvids</taxon>
        <taxon>Malvales</taxon>
        <taxon>Dipterocarpaceae</taxon>
        <taxon>Rubroshorea</taxon>
    </lineage>
</organism>
<dbReference type="AlphaFoldDB" id="A0AAV5LGE9"/>
<feature type="region of interest" description="Disordered" evidence="1">
    <location>
        <begin position="1"/>
        <end position="28"/>
    </location>
</feature>
<evidence type="ECO:0000313" key="2">
    <source>
        <dbReference type="EMBL" id="GKV36150.1"/>
    </source>
</evidence>